<organism evidence="3 4">
    <name type="scientific">Gracilibacillus halophilus YIM-C55.5</name>
    <dbReference type="NCBI Taxonomy" id="1308866"/>
    <lineage>
        <taxon>Bacteria</taxon>
        <taxon>Bacillati</taxon>
        <taxon>Bacillota</taxon>
        <taxon>Bacilli</taxon>
        <taxon>Bacillales</taxon>
        <taxon>Bacillaceae</taxon>
        <taxon>Gracilibacillus</taxon>
    </lineage>
</organism>
<evidence type="ECO:0000259" key="1">
    <source>
        <dbReference type="Pfam" id="PF00534"/>
    </source>
</evidence>
<dbReference type="Pfam" id="PF13439">
    <property type="entry name" value="Glyco_transf_4"/>
    <property type="match status" value="1"/>
</dbReference>
<dbReference type="STRING" id="1308866.J416_09911"/>
<dbReference type="PATRIC" id="fig|1308866.3.peg.2011"/>
<evidence type="ECO:0000313" key="3">
    <source>
        <dbReference type="EMBL" id="ENH96610.1"/>
    </source>
</evidence>
<reference evidence="3 4" key="1">
    <citation type="submission" date="2013-03" db="EMBL/GenBank/DDBJ databases">
        <title>Draft genome sequence of Gracibacillus halophilus YIM-C55.5, a moderately halophilic and thermophilic organism from the Xiaochaidamu salt lake.</title>
        <authorList>
            <person name="Sugumar T."/>
            <person name="Polireddy D.R."/>
            <person name="Antony A."/>
            <person name="Madhava Y.R."/>
            <person name="Sivakumar N."/>
        </authorList>
    </citation>
    <scope>NUCLEOTIDE SEQUENCE [LARGE SCALE GENOMIC DNA]</scope>
    <source>
        <strain evidence="3 4">YIM-C55.5</strain>
    </source>
</reference>
<accession>N4WQ88</accession>
<dbReference type="GO" id="GO:0016757">
    <property type="term" value="F:glycosyltransferase activity"/>
    <property type="evidence" value="ECO:0007669"/>
    <property type="project" value="InterPro"/>
</dbReference>
<name>N4WQ88_9BACI</name>
<comment type="caution">
    <text evidence="3">The sequence shown here is derived from an EMBL/GenBank/DDBJ whole genome shotgun (WGS) entry which is preliminary data.</text>
</comment>
<dbReference type="PANTHER" id="PTHR12526">
    <property type="entry name" value="GLYCOSYLTRANSFERASE"/>
    <property type="match status" value="1"/>
</dbReference>
<dbReference type="CDD" id="cd03801">
    <property type="entry name" value="GT4_PimA-like"/>
    <property type="match status" value="1"/>
</dbReference>
<dbReference type="InterPro" id="IPR028098">
    <property type="entry name" value="Glyco_trans_4-like_N"/>
</dbReference>
<dbReference type="InterPro" id="IPR001296">
    <property type="entry name" value="Glyco_trans_1"/>
</dbReference>
<dbReference type="OrthoDB" id="9815550at2"/>
<keyword evidence="4" id="KW-1185">Reference proteome</keyword>
<protein>
    <submittedName>
        <fullName evidence="3">Glycosyltransferase</fullName>
    </submittedName>
</protein>
<gene>
    <name evidence="3" type="ORF">J416_09911</name>
</gene>
<dbReference type="Pfam" id="PF00534">
    <property type="entry name" value="Glycos_transf_1"/>
    <property type="match status" value="1"/>
</dbReference>
<evidence type="ECO:0000313" key="4">
    <source>
        <dbReference type="Proteomes" id="UP000012283"/>
    </source>
</evidence>
<proteinExistence type="predicted"/>
<dbReference type="eggNOG" id="COG0438">
    <property type="taxonomic scope" value="Bacteria"/>
</dbReference>
<feature type="domain" description="Glycosyltransferase subfamily 4-like N-terminal" evidence="2">
    <location>
        <begin position="14"/>
        <end position="208"/>
    </location>
</feature>
<dbReference type="AlphaFoldDB" id="N4WQ88"/>
<dbReference type="EMBL" id="APML01000036">
    <property type="protein sequence ID" value="ENH96610.1"/>
    <property type="molecule type" value="Genomic_DNA"/>
</dbReference>
<dbReference type="Proteomes" id="UP000012283">
    <property type="component" value="Unassembled WGS sequence"/>
</dbReference>
<dbReference type="Gene3D" id="3.40.50.2000">
    <property type="entry name" value="Glycogen Phosphorylase B"/>
    <property type="match status" value="2"/>
</dbReference>
<evidence type="ECO:0000259" key="2">
    <source>
        <dbReference type="Pfam" id="PF13439"/>
    </source>
</evidence>
<sequence length="411" mass="47430">MKILLATYWPLPHVGGVWTYMKQLHEKLTEYGHDVDIIGYDEENISVQLYTENRVLPREKVIPLINANVNEDNYPDMFSNFLVKWTEFQRYVYELSVAYFGLEKYDLIHTQDVISTLSINRIKPANTPQIATLHGSVAHEIRRQLKTVHKSDTSDIARAYYDEVEKLGATTADHTIVANNWMKNILTEEFQVPEEQLEILHYGFNTEKFIKRLKKKPNITKPKEKQLILFTGRLVELKGVNYLIEALKELKKKRQDWVCWIVGTGEEEENLRQLTRELGLEQEVIFLGRRQDVPGIVSMADLFVLPTLIENQPLSVIEAQVAGKPVIASEVGGIPEIIEHGVTGILTPPEDAWNLYKNIDLLLSNKKYRKKLGSNAKKWGMSHWSIEKGMRNLMKIYLDQIEAKKQGEPYA</sequence>
<dbReference type="RefSeq" id="WP_003469397.1">
    <property type="nucleotide sequence ID" value="NZ_APML01000036.1"/>
</dbReference>
<keyword evidence="3" id="KW-0808">Transferase</keyword>
<dbReference type="SUPFAM" id="SSF53756">
    <property type="entry name" value="UDP-Glycosyltransferase/glycogen phosphorylase"/>
    <property type="match status" value="1"/>
</dbReference>
<feature type="domain" description="Glycosyl transferase family 1" evidence="1">
    <location>
        <begin position="214"/>
        <end position="379"/>
    </location>
</feature>